<evidence type="ECO:0000256" key="1">
    <source>
        <dbReference type="ARBA" id="ARBA00001974"/>
    </source>
</evidence>
<keyword evidence="15" id="KW-1185">Reference proteome</keyword>
<keyword evidence="9 12" id="KW-0520">NAD</keyword>
<evidence type="ECO:0000256" key="3">
    <source>
        <dbReference type="ARBA" id="ARBA00007653"/>
    </source>
</evidence>
<dbReference type="InterPro" id="IPR044920">
    <property type="entry name" value="MnmG_C_subdom_sf"/>
</dbReference>
<evidence type="ECO:0000256" key="11">
    <source>
        <dbReference type="ARBA" id="ARBA00031800"/>
    </source>
</evidence>
<dbReference type="Gene3D" id="1.10.10.1800">
    <property type="entry name" value="tRNA uridine 5-carboxymethylaminomethyl modification enzyme MnmG/GidA"/>
    <property type="match status" value="1"/>
</dbReference>
<dbReference type="RefSeq" id="WP_034775560.1">
    <property type="nucleotide sequence ID" value="NZ_JPER01000003.1"/>
</dbReference>
<feature type="binding site" evidence="12">
    <location>
        <begin position="277"/>
        <end position="291"/>
    </location>
    <ligand>
        <name>NAD(+)</name>
        <dbReference type="ChEBI" id="CHEBI:57540"/>
    </ligand>
</feature>
<comment type="function">
    <text evidence="2 12">NAD-binding protein involved in the addition of a carboxymethylaminomethyl (cmnm) group at the wobble position (U34) of certain tRNAs, forming tRNA-cmnm(5)s(2)U34.</text>
</comment>
<dbReference type="InterPro" id="IPR049312">
    <property type="entry name" value="GIDA_C_N"/>
</dbReference>
<keyword evidence="7 12" id="KW-0819">tRNA processing</keyword>
<comment type="caution">
    <text evidence="14">The sequence shown here is derived from an EMBL/GenBank/DDBJ whole genome shotgun (WGS) entry which is preliminary data.</text>
</comment>
<dbReference type="SUPFAM" id="SSF51905">
    <property type="entry name" value="FAD/NAD(P)-binding domain"/>
    <property type="match status" value="1"/>
</dbReference>
<dbReference type="PANTHER" id="PTHR11806:SF0">
    <property type="entry name" value="PROTEIN MTO1 HOMOLOG, MITOCHONDRIAL"/>
    <property type="match status" value="1"/>
</dbReference>
<keyword evidence="5 12" id="KW-0963">Cytoplasm</keyword>
<protein>
    <recommendedName>
        <fullName evidence="4 12">tRNA uridine 5-carboxymethylaminomethyl modification enzyme MnmG</fullName>
    </recommendedName>
    <alternativeName>
        <fullName evidence="11 12">Glucose-inhibited division protein A</fullName>
    </alternativeName>
</protein>
<keyword evidence="6 12" id="KW-0285">Flavoprotein</keyword>
<sequence>MSDNSKYHQHYDVIVIGGGHAGTEAALAAARMGSQTLLLTHNMETLGQMSCNPAIGGIGKGHLVKEIDALGGAMATAADHAGIQFRTLNSSKGPAVRATRAQADRQLYRAAIRSILENQPNLSLFQQACDDLIVEQDRVVGVVTQMGLKFSATTVVLTVGTFLGGVIHIGLDNYQGGRAGDPPANALSKRLRELPLRVDRLKTGTPPRIDAKTIDFSALQEQPGDQPTPIFSFMGKQSDHPQQISCYITHTSEKTHKIIRSGLDRSPMYSGVIEGVGPRYCPSIEDKVMRFADKNSHQIFVEPEGLTTQEVYPNGISTSLPFDVQVELVRSIKGFENAHITRPGYAIEYDYFDPRDLKQTLETKYIQGLFFAGQINGTTGYEEAGAQGLVAGANAALQVQGKEGWAPRRDQAYMGVLIDDLSTLGTKEPYRMFTSRAEYRLLLREDNADMRLTEQGRELGLVDDARWARFNEKIEGIAQEQQRLRSTWIYPHHAAAEAVNTLVKTPIAREVNVEELLRRPEVTYDALMSVPELGPGLTDQQAAEQIEIQTKYAGYIVRQQDEIAKQLRHENTRLPLNFDYKSIKGLSNEVIAKLNEHQPETVGKAARISGITPAAISMLLVHLKKQGLLRKSA</sequence>
<dbReference type="FunFam" id="1.10.10.1800:FF:000001">
    <property type="entry name" value="tRNA uridine 5-carboxymethylaminomethyl modification enzyme MnmG"/>
    <property type="match status" value="1"/>
</dbReference>
<name>A0A094IYR1_9GAMM</name>
<evidence type="ECO:0000256" key="10">
    <source>
        <dbReference type="ARBA" id="ARBA00025948"/>
    </source>
</evidence>
<evidence type="ECO:0000313" key="14">
    <source>
        <dbReference type="EMBL" id="KFZ30964.1"/>
    </source>
</evidence>
<dbReference type="Pfam" id="PF01134">
    <property type="entry name" value="GIDA"/>
    <property type="match status" value="1"/>
</dbReference>
<comment type="similarity">
    <text evidence="3 12">Belongs to the MnmG family.</text>
</comment>
<proteinExistence type="inferred from homology"/>
<dbReference type="Proteomes" id="UP000054363">
    <property type="component" value="Unassembled WGS sequence"/>
</dbReference>
<dbReference type="InterPro" id="IPR004416">
    <property type="entry name" value="MnmG"/>
</dbReference>
<evidence type="ECO:0000256" key="9">
    <source>
        <dbReference type="ARBA" id="ARBA00023027"/>
    </source>
</evidence>
<feature type="domain" description="tRNA uridine 5-carboxymethylaminomethyl modification enzyme C-terminal subdomain" evidence="13">
    <location>
        <begin position="550"/>
        <end position="621"/>
    </location>
</feature>
<dbReference type="InterPro" id="IPR040131">
    <property type="entry name" value="MnmG_N"/>
</dbReference>
<dbReference type="InterPro" id="IPR047001">
    <property type="entry name" value="MnmG_C_subdom"/>
</dbReference>
<comment type="caution">
    <text evidence="12">Lacks conserved residue(s) required for the propagation of feature annotation.</text>
</comment>
<comment type="subcellular location">
    <subcellularLocation>
        <location evidence="12">Cytoplasm</location>
    </subcellularLocation>
</comment>
<evidence type="ECO:0000256" key="4">
    <source>
        <dbReference type="ARBA" id="ARBA00020461"/>
    </source>
</evidence>
<evidence type="ECO:0000256" key="7">
    <source>
        <dbReference type="ARBA" id="ARBA00022694"/>
    </source>
</evidence>
<dbReference type="OrthoDB" id="9815560at2"/>
<dbReference type="AlphaFoldDB" id="A0A094IYR1"/>
<evidence type="ECO:0000256" key="6">
    <source>
        <dbReference type="ARBA" id="ARBA00022630"/>
    </source>
</evidence>
<feature type="binding site" evidence="12">
    <location>
        <begin position="17"/>
        <end position="22"/>
    </location>
    <ligand>
        <name>FAD</name>
        <dbReference type="ChEBI" id="CHEBI:57692"/>
    </ligand>
</feature>
<dbReference type="SMART" id="SM01228">
    <property type="entry name" value="GIDA_assoc_3"/>
    <property type="match status" value="1"/>
</dbReference>
<dbReference type="FunFam" id="1.10.150.570:FF:000001">
    <property type="entry name" value="tRNA uridine 5-carboxymethylaminomethyl modification enzyme MnmG"/>
    <property type="match status" value="1"/>
</dbReference>
<dbReference type="GO" id="GO:0002098">
    <property type="term" value="P:tRNA wobble uridine modification"/>
    <property type="evidence" value="ECO:0007669"/>
    <property type="project" value="InterPro"/>
</dbReference>
<dbReference type="HAMAP" id="MF_00129">
    <property type="entry name" value="MnmG_GidA"/>
    <property type="match status" value="1"/>
</dbReference>
<dbReference type="PANTHER" id="PTHR11806">
    <property type="entry name" value="GLUCOSE INHIBITED DIVISION PROTEIN A"/>
    <property type="match status" value="1"/>
</dbReference>
<dbReference type="GO" id="GO:0050660">
    <property type="term" value="F:flavin adenine dinucleotide binding"/>
    <property type="evidence" value="ECO:0007669"/>
    <property type="project" value="UniProtKB-UniRule"/>
</dbReference>
<accession>A0A094IYR1</accession>
<dbReference type="Pfam" id="PF13932">
    <property type="entry name" value="SAM_GIDA_C"/>
    <property type="match status" value="1"/>
</dbReference>
<dbReference type="STRING" id="435908.IDSA_07800"/>
<dbReference type="GO" id="GO:0030488">
    <property type="term" value="P:tRNA methylation"/>
    <property type="evidence" value="ECO:0007669"/>
    <property type="project" value="TreeGrafter"/>
</dbReference>
<dbReference type="InterPro" id="IPR026904">
    <property type="entry name" value="MnmG_C"/>
</dbReference>
<dbReference type="PROSITE" id="PS01280">
    <property type="entry name" value="GIDA_1"/>
    <property type="match status" value="1"/>
</dbReference>
<dbReference type="eggNOG" id="COG0445">
    <property type="taxonomic scope" value="Bacteria"/>
</dbReference>
<comment type="cofactor">
    <cofactor evidence="1 12">
        <name>FAD</name>
        <dbReference type="ChEBI" id="CHEBI:57692"/>
    </cofactor>
</comment>
<gene>
    <name evidence="12" type="primary">mnmG</name>
    <name evidence="12" type="synonym">gidA</name>
    <name evidence="14" type="ORF">IDSA_07800</name>
</gene>
<dbReference type="InterPro" id="IPR036188">
    <property type="entry name" value="FAD/NAD-bd_sf"/>
</dbReference>
<dbReference type="PROSITE" id="PS01281">
    <property type="entry name" value="GIDA_2"/>
    <property type="match status" value="1"/>
</dbReference>
<dbReference type="Gene3D" id="1.10.150.570">
    <property type="entry name" value="GidA associated domain, C-terminal subdomain"/>
    <property type="match status" value="1"/>
</dbReference>
<keyword evidence="8 12" id="KW-0274">FAD</keyword>
<dbReference type="Pfam" id="PF21680">
    <property type="entry name" value="GIDA_C_1st"/>
    <property type="match status" value="1"/>
</dbReference>
<dbReference type="Gene3D" id="3.50.50.60">
    <property type="entry name" value="FAD/NAD(P)-binding domain"/>
    <property type="match status" value="2"/>
</dbReference>
<evidence type="ECO:0000313" key="15">
    <source>
        <dbReference type="Proteomes" id="UP000054363"/>
    </source>
</evidence>
<dbReference type="FunFam" id="3.50.50.60:FF:000002">
    <property type="entry name" value="tRNA uridine 5-carboxymethylaminomethyl modification enzyme MnmG"/>
    <property type="match status" value="1"/>
</dbReference>
<dbReference type="FunFam" id="3.50.50.60:FF:000010">
    <property type="entry name" value="tRNA uridine 5-carboxymethylaminomethyl modification enzyme MnmG"/>
    <property type="match status" value="1"/>
</dbReference>
<evidence type="ECO:0000256" key="12">
    <source>
        <dbReference type="HAMAP-Rule" id="MF_00129"/>
    </source>
</evidence>
<reference evidence="14 15" key="1">
    <citation type="submission" date="2014-06" db="EMBL/GenBank/DDBJ databases">
        <title>The draft genome sequence of Idiomarina salinarum ISL-52.</title>
        <authorList>
            <person name="Du J."/>
            <person name="Shao Z."/>
        </authorList>
    </citation>
    <scope>NUCLEOTIDE SEQUENCE [LARGE SCALE GENOMIC DNA]</scope>
    <source>
        <strain evidence="14 15">ISL-52</strain>
    </source>
</reference>
<evidence type="ECO:0000259" key="13">
    <source>
        <dbReference type="SMART" id="SM01228"/>
    </source>
</evidence>
<dbReference type="InterPro" id="IPR002218">
    <property type="entry name" value="MnmG-rel"/>
</dbReference>
<dbReference type="NCBIfam" id="TIGR00136">
    <property type="entry name" value="mnmG_gidA"/>
    <property type="match status" value="1"/>
</dbReference>
<dbReference type="EMBL" id="JPER01000003">
    <property type="protein sequence ID" value="KFZ30964.1"/>
    <property type="molecule type" value="Genomic_DNA"/>
</dbReference>
<evidence type="ECO:0000256" key="8">
    <source>
        <dbReference type="ARBA" id="ARBA00022827"/>
    </source>
</evidence>
<evidence type="ECO:0000256" key="5">
    <source>
        <dbReference type="ARBA" id="ARBA00022490"/>
    </source>
</evidence>
<organism evidence="14 15">
    <name type="scientific">Pseudidiomarina salinarum</name>
    <dbReference type="NCBI Taxonomy" id="435908"/>
    <lineage>
        <taxon>Bacteria</taxon>
        <taxon>Pseudomonadati</taxon>
        <taxon>Pseudomonadota</taxon>
        <taxon>Gammaproteobacteria</taxon>
        <taxon>Alteromonadales</taxon>
        <taxon>Idiomarinaceae</taxon>
        <taxon>Pseudidiomarina</taxon>
    </lineage>
</organism>
<comment type="subunit">
    <text evidence="10 12">Homodimer. Heterotetramer of two MnmE and two MnmG subunits.</text>
</comment>
<dbReference type="InterPro" id="IPR020595">
    <property type="entry name" value="MnmG-rel_CS"/>
</dbReference>
<evidence type="ECO:0000256" key="2">
    <source>
        <dbReference type="ARBA" id="ARBA00003717"/>
    </source>
</evidence>
<dbReference type="GO" id="GO:0005829">
    <property type="term" value="C:cytosol"/>
    <property type="evidence" value="ECO:0007669"/>
    <property type="project" value="TreeGrafter"/>
</dbReference>